<organism evidence="2 3">
    <name type="scientific">Heterorhabditis bacteriophora</name>
    <name type="common">Entomopathogenic nematode worm</name>
    <dbReference type="NCBI Taxonomy" id="37862"/>
    <lineage>
        <taxon>Eukaryota</taxon>
        <taxon>Metazoa</taxon>
        <taxon>Ecdysozoa</taxon>
        <taxon>Nematoda</taxon>
        <taxon>Chromadorea</taxon>
        <taxon>Rhabditida</taxon>
        <taxon>Rhabditina</taxon>
        <taxon>Rhabditomorpha</taxon>
        <taxon>Strongyloidea</taxon>
        <taxon>Heterorhabditidae</taxon>
        <taxon>Heterorhabditis</taxon>
    </lineage>
</organism>
<dbReference type="Gene3D" id="2.130.10.10">
    <property type="entry name" value="YVTN repeat-like/Quinoprotein amine dehydrogenase"/>
    <property type="match status" value="1"/>
</dbReference>
<dbReference type="Pfam" id="PF13360">
    <property type="entry name" value="PQQ_2"/>
    <property type="match status" value="1"/>
</dbReference>
<dbReference type="Gene3D" id="3.30.300.30">
    <property type="match status" value="1"/>
</dbReference>
<dbReference type="PANTHER" id="PTHR44394:SF1">
    <property type="entry name" value="BETA-ALANINE-ACTIVATING ENZYME"/>
    <property type="match status" value="1"/>
</dbReference>
<dbReference type="InterPro" id="IPR015943">
    <property type="entry name" value="WD40/YVTN_repeat-like_dom_sf"/>
</dbReference>
<protein>
    <submittedName>
        <fullName evidence="3">Carrier domain-containing protein</fullName>
    </submittedName>
</protein>
<reference evidence="3" key="1">
    <citation type="submission" date="2016-11" db="UniProtKB">
        <authorList>
            <consortium name="WormBaseParasite"/>
        </authorList>
    </citation>
    <scope>IDENTIFICATION</scope>
</reference>
<dbReference type="InterPro" id="IPR002372">
    <property type="entry name" value="PQQ_rpt_dom"/>
</dbReference>
<dbReference type="AlphaFoldDB" id="A0A1I7XKH4"/>
<evidence type="ECO:0000313" key="3">
    <source>
        <dbReference type="WBParaSite" id="Hba_18267"/>
    </source>
</evidence>
<dbReference type="GO" id="GO:0043041">
    <property type="term" value="P:amino acid activation for nonribosomal peptide biosynthetic process"/>
    <property type="evidence" value="ECO:0007669"/>
    <property type="project" value="TreeGrafter"/>
</dbReference>
<sequence length="574" mass="63523">MVYNEKFLILFVKSDRVIDEEIRRMLPPLLIPAKIIYLTEVPVNNNGKTDRDHLLTIINKECNKGFDTIWSCLNKYGIVNPIDTSLSFVDYGVNSLAAAEIAFLLGSASAMADILSAGYSIRNILKKYSNHLESLKYEDNGNENLNVTIFNAILIDESQFDIKWAYNTHRCIDGNPIVFSYENSEYVVVASHSGRVACLDVENGFIEWETRCCEWTSILSNGSPAQPVLCELINIVISTTIAGSVEAFDMVDILTGVRRWRFLSSAPIFSSVTMIRDTIFVSSVSGTILKLQISSGLKTCCINLKEPIFSSISHLDGKLFVASQSGTLFIVSLDLELLYHFKFPNCSFVKPPLLISPNELGLISTDGWLLRIPYPSLDIYVPRFRLANSQVFCGVQVALAGRCLLAGSRDDWLRCFKNSASKDETQTLVSGHEADKPLQDINMVMEGEFRIERPTPKYPDGRRTSAPAVLWSVASFINDQPTTSAIESVSILQRLLEKQRCISSQVNSESSSPDSGIGLDQGIESSELLLGEAVIGLTPSTAVPPQSVCNNVTSTANNLNAIPPLLWPWINEIH</sequence>
<dbReference type="PROSITE" id="PS00012">
    <property type="entry name" value="PHOSPHOPANTETHEINE"/>
    <property type="match status" value="1"/>
</dbReference>
<evidence type="ECO:0000259" key="1">
    <source>
        <dbReference type="Pfam" id="PF13360"/>
    </source>
</evidence>
<proteinExistence type="predicted"/>
<feature type="domain" description="Pyrrolo-quinoline quinone repeat" evidence="1">
    <location>
        <begin position="180"/>
        <end position="331"/>
    </location>
</feature>
<dbReference type="InterPro" id="IPR045851">
    <property type="entry name" value="AMP-bd_C_sf"/>
</dbReference>
<keyword evidence="2" id="KW-1185">Reference proteome</keyword>
<dbReference type="InterPro" id="IPR006162">
    <property type="entry name" value="Ppantetheine_attach_site"/>
</dbReference>
<dbReference type="WBParaSite" id="Hba_18267">
    <property type="protein sequence ID" value="Hba_18267"/>
    <property type="gene ID" value="Hba_18267"/>
</dbReference>
<evidence type="ECO:0000313" key="2">
    <source>
        <dbReference type="Proteomes" id="UP000095283"/>
    </source>
</evidence>
<dbReference type="InterPro" id="IPR052091">
    <property type="entry name" value="Beta-ala_Activ/Resist"/>
</dbReference>
<dbReference type="Proteomes" id="UP000095283">
    <property type="component" value="Unplaced"/>
</dbReference>
<name>A0A1I7XKH4_HETBA</name>
<accession>A0A1I7XKH4</accession>
<dbReference type="SUPFAM" id="SSF50998">
    <property type="entry name" value="Quinoprotein alcohol dehydrogenase-like"/>
    <property type="match status" value="1"/>
</dbReference>
<dbReference type="PANTHER" id="PTHR44394">
    <property type="entry name" value="BETA-ALANINE-ACTIVATING ENZYME"/>
    <property type="match status" value="1"/>
</dbReference>
<dbReference type="InterPro" id="IPR011047">
    <property type="entry name" value="Quinoprotein_ADH-like_sf"/>
</dbReference>
<dbReference type="SUPFAM" id="SSF56801">
    <property type="entry name" value="Acetyl-CoA synthetase-like"/>
    <property type="match status" value="1"/>
</dbReference>